<reference evidence="1 2" key="1">
    <citation type="submission" date="2019-01" db="EMBL/GenBank/DDBJ databases">
        <title>Genome Assembly of Collichthys lucidus.</title>
        <authorList>
            <person name="Cai M."/>
            <person name="Xiao S."/>
        </authorList>
    </citation>
    <scope>NUCLEOTIDE SEQUENCE [LARGE SCALE GENOMIC DNA]</scope>
    <source>
        <strain evidence="1">JT15FE1705JMU</strain>
        <tissue evidence="1">Muscle</tissue>
    </source>
</reference>
<keyword evidence="2" id="KW-1185">Reference proteome</keyword>
<dbReference type="Proteomes" id="UP000298787">
    <property type="component" value="Chromosome 3"/>
</dbReference>
<gene>
    <name evidence="1" type="ORF">D9C73_003343</name>
</gene>
<accession>A0A4U5U5D5</accession>
<organism evidence="1 2">
    <name type="scientific">Collichthys lucidus</name>
    <name type="common">Big head croaker</name>
    <name type="synonym">Sciaena lucida</name>
    <dbReference type="NCBI Taxonomy" id="240159"/>
    <lineage>
        <taxon>Eukaryota</taxon>
        <taxon>Metazoa</taxon>
        <taxon>Chordata</taxon>
        <taxon>Craniata</taxon>
        <taxon>Vertebrata</taxon>
        <taxon>Euteleostomi</taxon>
        <taxon>Actinopterygii</taxon>
        <taxon>Neopterygii</taxon>
        <taxon>Teleostei</taxon>
        <taxon>Neoteleostei</taxon>
        <taxon>Acanthomorphata</taxon>
        <taxon>Eupercaria</taxon>
        <taxon>Sciaenidae</taxon>
        <taxon>Collichthys</taxon>
    </lineage>
</organism>
<protein>
    <submittedName>
        <fullName evidence="1">Uncharacterized protein</fullName>
    </submittedName>
</protein>
<sequence length="167" mass="17780">MDWIPSQASSPQLSPAAAASAISKIIHNTSKNVLGRRCPPLSINIFQGSATTPAILLASQKVFSSLIRPLPLLCSACDNLVHQPDSPAIMTPTELNCLQPLTAICSQCFTHRLANSSHSVCIEVSETMFYAIFHLLLPAATASTKDQPSICSCCLNHLTLGPSFTCS</sequence>
<name>A0A4U5U5D5_COLLU</name>
<proteinExistence type="predicted"/>
<evidence type="ECO:0000313" key="1">
    <source>
        <dbReference type="EMBL" id="TKS69279.1"/>
    </source>
</evidence>
<dbReference type="AlphaFoldDB" id="A0A4U5U5D5"/>
<evidence type="ECO:0000313" key="2">
    <source>
        <dbReference type="Proteomes" id="UP000298787"/>
    </source>
</evidence>
<dbReference type="EMBL" id="CM014080">
    <property type="protein sequence ID" value="TKS69279.1"/>
    <property type="molecule type" value="Genomic_DNA"/>
</dbReference>